<dbReference type="OrthoDB" id="1144234at2"/>
<evidence type="ECO:0000313" key="2">
    <source>
        <dbReference type="Proteomes" id="UP000239800"/>
    </source>
</evidence>
<dbReference type="RefSeq" id="WP_104811457.1">
    <property type="nucleotide sequence ID" value="NZ_MQUB01000001.1"/>
</dbReference>
<accession>A0A2S7KLM6</accession>
<dbReference type="Proteomes" id="UP000239800">
    <property type="component" value="Unassembled WGS sequence"/>
</dbReference>
<sequence>MKTYSSRFEAAISKLYQAFHQGNLNPECCNQCAVGNLLDNKDYWKHFAKYHGSTTLTYVGHVNEAFGKRFNGYSPSELLSIEKAFLSGCGYVLPINGRNSKPKDPMNKDLQFHGLIAVISKLCELENIEDVMDCEAIFSYQPQALAIA</sequence>
<comment type="caution">
    <text evidence="1">The sequence shown here is derived from an EMBL/GenBank/DDBJ whole genome shotgun (WGS) entry which is preliminary data.</text>
</comment>
<keyword evidence="2" id="KW-1185">Reference proteome</keyword>
<reference evidence="1 2" key="1">
    <citation type="submission" date="2016-11" db="EMBL/GenBank/DDBJ databases">
        <title>Trade-off between light-utilization and light-protection in marine flavobacteria.</title>
        <authorList>
            <person name="Kumagai Y."/>
        </authorList>
    </citation>
    <scope>NUCLEOTIDE SEQUENCE [LARGE SCALE GENOMIC DNA]</scope>
    <source>
        <strain evidence="1 2">NBRC 107741</strain>
    </source>
</reference>
<evidence type="ECO:0000313" key="1">
    <source>
        <dbReference type="EMBL" id="PQB03535.1"/>
    </source>
</evidence>
<name>A0A2S7KLM6_9FLAO</name>
<gene>
    <name evidence="1" type="ORF">BST85_00455</name>
</gene>
<protein>
    <submittedName>
        <fullName evidence="1">Na(+)-translocating NADH-quinone reductase subunit F</fullName>
    </submittedName>
</protein>
<dbReference type="AlphaFoldDB" id="A0A2S7KLM6"/>
<dbReference type="EMBL" id="MQUB01000001">
    <property type="protein sequence ID" value="PQB03535.1"/>
    <property type="molecule type" value="Genomic_DNA"/>
</dbReference>
<organism evidence="1 2">
    <name type="scientific">Aureitalea marina</name>
    <dbReference type="NCBI Taxonomy" id="930804"/>
    <lineage>
        <taxon>Bacteria</taxon>
        <taxon>Pseudomonadati</taxon>
        <taxon>Bacteroidota</taxon>
        <taxon>Flavobacteriia</taxon>
        <taxon>Flavobacteriales</taxon>
        <taxon>Flavobacteriaceae</taxon>
        <taxon>Aureitalea</taxon>
    </lineage>
</organism>
<proteinExistence type="predicted"/>